<evidence type="ECO:0000313" key="1">
    <source>
        <dbReference type="EMBL" id="KIL59663.1"/>
    </source>
</evidence>
<dbReference type="InParanoid" id="A0A0C2WTK0"/>
<name>A0A0C2WTK0_AMAMK</name>
<protein>
    <submittedName>
        <fullName evidence="1">Uncharacterized protein</fullName>
    </submittedName>
</protein>
<organism evidence="1 2">
    <name type="scientific">Amanita muscaria (strain Koide BX008)</name>
    <dbReference type="NCBI Taxonomy" id="946122"/>
    <lineage>
        <taxon>Eukaryota</taxon>
        <taxon>Fungi</taxon>
        <taxon>Dikarya</taxon>
        <taxon>Basidiomycota</taxon>
        <taxon>Agaricomycotina</taxon>
        <taxon>Agaricomycetes</taxon>
        <taxon>Agaricomycetidae</taxon>
        <taxon>Agaricales</taxon>
        <taxon>Pluteineae</taxon>
        <taxon>Amanitaceae</taxon>
        <taxon>Amanita</taxon>
    </lineage>
</organism>
<dbReference type="Proteomes" id="UP000054549">
    <property type="component" value="Unassembled WGS sequence"/>
</dbReference>
<reference evidence="1 2" key="1">
    <citation type="submission" date="2014-04" db="EMBL/GenBank/DDBJ databases">
        <title>Evolutionary Origins and Diversification of the Mycorrhizal Mutualists.</title>
        <authorList>
            <consortium name="DOE Joint Genome Institute"/>
            <consortium name="Mycorrhizal Genomics Consortium"/>
            <person name="Kohler A."/>
            <person name="Kuo A."/>
            <person name="Nagy L.G."/>
            <person name="Floudas D."/>
            <person name="Copeland A."/>
            <person name="Barry K.W."/>
            <person name="Cichocki N."/>
            <person name="Veneault-Fourrey C."/>
            <person name="LaButti K."/>
            <person name="Lindquist E.A."/>
            <person name="Lipzen A."/>
            <person name="Lundell T."/>
            <person name="Morin E."/>
            <person name="Murat C."/>
            <person name="Riley R."/>
            <person name="Ohm R."/>
            <person name="Sun H."/>
            <person name="Tunlid A."/>
            <person name="Henrissat B."/>
            <person name="Grigoriev I.V."/>
            <person name="Hibbett D.S."/>
            <person name="Martin F."/>
        </authorList>
    </citation>
    <scope>NUCLEOTIDE SEQUENCE [LARGE SCALE GENOMIC DNA]</scope>
    <source>
        <strain evidence="1 2">Koide BX008</strain>
    </source>
</reference>
<sequence length="107" mass="11791">MLLHIEMVPFTASGTTLRTFTLAPGLTSASNCRDLGGGDKEDDGFGTIEELRQLERVKSVKRAFLTVTEQDKGTGQLSLLRKLPTLSLFQWRVRKPVFIPSPGSDIV</sequence>
<proteinExistence type="predicted"/>
<evidence type="ECO:0000313" key="2">
    <source>
        <dbReference type="Proteomes" id="UP000054549"/>
    </source>
</evidence>
<dbReference type="HOGENOM" id="CLU_2209369_0_0_1"/>
<gene>
    <name evidence="1" type="ORF">M378DRAFT_169059</name>
</gene>
<keyword evidence="2" id="KW-1185">Reference proteome</keyword>
<dbReference type="EMBL" id="KN818312">
    <property type="protein sequence ID" value="KIL59663.1"/>
    <property type="molecule type" value="Genomic_DNA"/>
</dbReference>
<dbReference type="AlphaFoldDB" id="A0A0C2WTK0"/>
<accession>A0A0C2WTK0</accession>